<comment type="caution">
    <text evidence="1">The sequence shown here is derived from an EMBL/GenBank/DDBJ whole genome shotgun (WGS) entry which is preliminary data.</text>
</comment>
<feature type="non-terminal residue" evidence="1">
    <location>
        <position position="134"/>
    </location>
</feature>
<name>A0A9P6JXF0_9FUNG</name>
<evidence type="ECO:0000313" key="2">
    <source>
        <dbReference type="Proteomes" id="UP000723463"/>
    </source>
</evidence>
<sequence length="134" mass="15054">MELNTWYNCTPDKRYKLAGLLTFSVRRLNETEQEAAPRKGYITPEQQTAINNRTHMDVTFVAEGPTIHNAQPSAPSIAIPGYYDLNPSSRGSSYSSSSASAFVYEYEGDHIRAPCDDSFEPTRTIEDLTQVVRE</sequence>
<protein>
    <submittedName>
        <fullName evidence="1">Uncharacterized protein</fullName>
    </submittedName>
</protein>
<dbReference type="EMBL" id="JAAAXW010000830">
    <property type="protein sequence ID" value="KAF9536300.1"/>
    <property type="molecule type" value="Genomic_DNA"/>
</dbReference>
<keyword evidence="2" id="KW-1185">Reference proteome</keyword>
<dbReference type="Proteomes" id="UP000723463">
    <property type="component" value="Unassembled WGS sequence"/>
</dbReference>
<gene>
    <name evidence="1" type="ORF">EC957_011659</name>
</gene>
<accession>A0A9P6JXF0</accession>
<dbReference type="AlphaFoldDB" id="A0A9P6JXF0"/>
<organism evidence="1 2">
    <name type="scientific">Mortierella hygrophila</name>
    <dbReference type="NCBI Taxonomy" id="979708"/>
    <lineage>
        <taxon>Eukaryota</taxon>
        <taxon>Fungi</taxon>
        <taxon>Fungi incertae sedis</taxon>
        <taxon>Mucoromycota</taxon>
        <taxon>Mortierellomycotina</taxon>
        <taxon>Mortierellomycetes</taxon>
        <taxon>Mortierellales</taxon>
        <taxon>Mortierellaceae</taxon>
        <taxon>Mortierella</taxon>
    </lineage>
</organism>
<evidence type="ECO:0000313" key="1">
    <source>
        <dbReference type="EMBL" id="KAF9536300.1"/>
    </source>
</evidence>
<reference evidence="1" key="1">
    <citation type="journal article" date="2020" name="Fungal Divers.">
        <title>Resolving the Mortierellaceae phylogeny through synthesis of multi-gene phylogenetics and phylogenomics.</title>
        <authorList>
            <person name="Vandepol N."/>
            <person name="Liber J."/>
            <person name="Desiro A."/>
            <person name="Na H."/>
            <person name="Kennedy M."/>
            <person name="Barry K."/>
            <person name="Grigoriev I.V."/>
            <person name="Miller A.N."/>
            <person name="O'Donnell K."/>
            <person name="Stajich J.E."/>
            <person name="Bonito G."/>
        </authorList>
    </citation>
    <scope>NUCLEOTIDE SEQUENCE</scope>
    <source>
        <strain evidence="1">NRRL 2591</strain>
    </source>
</reference>
<proteinExistence type="predicted"/>